<organism evidence="1 2">
    <name type="scientific">Legionella lytica</name>
    <dbReference type="NCBI Taxonomy" id="96232"/>
    <lineage>
        <taxon>Bacteria</taxon>
        <taxon>Pseudomonadati</taxon>
        <taxon>Pseudomonadota</taxon>
        <taxon>Gammaproteobacteria</taxon>
        <taxon>Legionellales</taxon>
        <taxon>Legionellaceae</taxon>
        <taxon>Legionella</taxon>
    </lineage>
</organism>
<protein>
    <submittedName>
        <fullName evidence="1">Uncharacterized protein</fullName>
    </submittedName>
</protein>
<proteinExistence type="predicted"/>
<dbReference type="EMBL" id="JBGORX010000013">
    <property type="protein sequence ID" value="MFJ1270099.1"/>
    <property type="molecule type" value="Genomic_DNA"/>
</dbReference>
<evidence type="ECO:0000313" key="1">
    <source>
        <dbReference type="EMBL" id="MFJ1270099.1"/>
    </source>
</evidence>
<keyword evidence="2" id="KW-1185">Reference proteome</keyword>
<accession>A0ABW8DBL7</accession>
<reference evidence="1 2" key="1">
    <citation type="submission" date="2024-08" db="EMBL/GenBank/DDBJ databases">
        <title>Draft Genome Sequence of Legionella lytica strain DSB2004, Isolated From a Fire Sprinkler System.</title>
        <authorList>
            <person name="Everhart A.D."/>
            <person name="Kidane D.T."/>
            <person name="Farone A.L."/>
            <person name="Farone M.B."/>
        </authorList>
    </citation>
    <scope>NUCLEOTIDE SEQUENCE [LARGE SCALE GENOMIC DNA]</scope>
    <source>
        <strain evidence="1 2">DSB2004</strain>
    </source>
</reference>
<dbReference type="Proteomes" id="UP001615550">
    <property type="component" value="Unassembled WGS sequence"/>
</dbReference>
<name>A0ABW8DBL7_9GAMM</name>
<comment type="caution">
    <text evidence="1">The sequence shown here is derived from an EMBL/GenBank/DDBJ whole genome shotgun (WGS) entry which is preliminary data.</text>
</comment>
<sequence length="146" mass="16994">MWFQALYDVNEEEIALGLGEMFRDERFETWPPNCTQFRHLCLKRRKKELPSVHKAFNEARSNLNFSTITWSHPAVKFTVKHLGVEVVNAARADLAFAEFSKLYVKVCERILEGFEVPYVADEELVIHRKITGKDIPRLSQLIKVNS</sequence>
<dbReference type="RefSeq" id="WP_400188886.1">
    <property type="nucleotide sequence ID" value="NZ_JBGORX010000013.1"/>
</dbReference>
<gene>
    <name evidence="1" type="ORF">ACD661_16190</name>
</gene>
<evidence type="ECO:0000313" key="2">
    <source>
        <dbReference type="Proteomes" id="UP001615550"/>
    </source>
</evidence>